<keyword evidence="1" id="KW-0472">Membrane</keyword>
<evidence type="ECO:0008006" key="4">
    <source>
        <dbReference type="Google" id="ProtNLM"/>
    </source>
</evidence>
<protein>
    <recommendedName>
        <fullName evidence="4">Glycosyltransferase</fullName>
    </recommendedName>
</protein>
<feature type="transmembrane region" description="Helical" evidence="1">
    <location>
        <begin position="204"/>
        <end position="222"/>
    </location>
</feature>
<feature type="transmembrane region" description="Helical" evidence="1">
    <location>
        <begin position="26"/>
        <end position="50"/>
    </location>
</feature>
<evidence type="ECO:0000256" key="1">
    <source>
        <dbReference type="SAM" id="Phobius"/>
    </source>
</evidence>
<feature type="transmembrane region" description="Helical" evidence="1">
    <location>
        <begin position="105"/>
        <end position="125"/>
    </location>
</feature>
<evidence type="ECO:0000313" key="2">
    <source>
        <dbReference type="EMBL" id="GGO65422.1"/>
    </source>
</evidence>
<organism evidence="2 3">
    <name type="scientific">Microbacterium nanhaiense</name>
    <dbReference type="NCBI Taxonomy" id="1301026"/>
    <lineage>
        <taxon>Bacteria</taxon>
        <taxon>Bacillati</taxon>
        <taxon>Actinomycetota</taxon>
        <taxon>Actinomycetes</taxon>
        <taxon>Micrococcales</taxon>
        <taxon>Microbacteriaceae</taxon>
        <taxon>Microbacterium</taxon>
    </lineage>
</organism>
<dbReference type="RefSeq" id="WP_188701966.1">
    <property type="nucleotide sequence ID" value="NZ_BMMQ01000007.1"/>
</dbReference>
<keyword evidence="1" id="KW-0812">Transmembrane</keyword>
<comment type="caution">
    <text evidence="2">The sequence shown here is derived from an EMBL/GenBank/DDBJ whole genome shotgun (WGS) entry which is preliminary data.</text>
</comment>
<feature type="transmembrane region" description="Helical" evidence="1">
    <location>
        <begin position="137"/>
        <end position="158"/>
    </location>
</feature>
<gene>
    <name evidence="2" type="ORF">GCM10010910_22540</name>
</gene>
<reference evidence="3" key="1">
    <citation type="journal article" date="2019" name="Int. J. Syst. Evol. Microbiol.">
        <title>The Global Catalogue of Microorganisms (GCM) 10K type strain sequencing project: providing services to taxonomists for standard genome sequencing and annotation.</title>
        <authorList>
            <consortium name="The Broad Institute Genomics Platform"/>
            <consortium name="The Broad Institute Genome Sequencing Center for Infectious Disease"/>
            <person name="Wu L."/>
            <person name="Ma J."/>
        </authorList>
    </citation>
    <scope>NUCLEOTIDE SEQUENCE [LARGE SCALE GENOMIC DNA]</scope>
    <source>
        <strain evidence="3">CGMCC 4.7181</strain>
    </source>
</reference>
<sequence length="232" mass="24358">MSRETAHRAGDSAMGSGVLSRAAAFVYWHLVVGVLMCVAELPVVALLFFLGRTAANAALVPLCLIPLAPVLSAGIFAMRARAGSADLAPAREFLRGLRLGWADSLRAWAVPMVVLAVVAGAIVALRPAGLPGAYAGVLVGIGVIVTIWGVNALVIATVFSFRWRDTARLAVYFLGRRWAVSLGTLALLIVAAGLVLVTSEAALWLFQVVWISFLVVIARPLVAAVTEQFTAG</sequence>
<accession>A0ABQ2N1U7</accession>
<keyword evidence="1" id="KW-1133">Transmembrane helix</keyword>
<proteinExistence type="predicted"/>
<keyword evidence="3" id="KW-1185">Reference proteome</keyword>
<evidence type="ECO:0000313" key="3">
    <source>
        <dbReference type="Proteomes" id="UP000638043"/>
    </source>
</evidence>
<dbReference type="Proteomes" id="UP000638043">
    <property type="component" value="Unassembled WGS sequence"/>
</dbReference>
<feature type="transmembrane region" description="Helical" evidence="1">
    <location>
        <begin position="178"/>
        <end position="197"/>
    </location>
</feature>
<feature type="transmembrane region" description="Helical" evidence="1">
    <location>
        <begin position="57"/>
        <end position="78"/>
    </location>
</feature>
<dbReference type="EMBL" id="BMMQ01000007">
    <property type="protein sequence ID" value="GGO65422.1"/>
    <property type="molecule type" value="Genomic_DNA"/>
</dbReference>
<name>A0ABQ2N1U7_9MICO</name>